<protein>
    <submittedName>
        <fullName evidence="1">Uncharacterized protein</fullName>
    </submittedName>
</protein>
<keyword evidence="2" id="KW-1185">Reference proteome</keyword>
<organism evidence="1 2">
    <name type="scientific">Arctium lappa</name>
    <name type="common">Greater burdock</name>
    <name type="synonym">Lappa major</name>
    <dbReference type="NCBI Taxonomy" id="4217"/>
    <lineage>
        <taxon>Eukaryota</taxon>
        <taxon>Viridiplantae</taxon>
        <taxon>Streptophyta</taxon>
        <taxon>Embryophyta</taxon>
        <taxon>Tracheophyta</taxon>
        <taxon>Spermatophyta</taxon>
        <taxon>Magnoliopsida</taxon>
        <taxon>eudicotyledons</taxon>
        <taxon>Gunneridae</taxon>
        <taxon>Pentapetalae</taxon>
        <taxon>asterids</taxon>
        <taxon>campanulids</taxon>
        <taxon>Asterales</taxon>
        <taxon>Asteraceae</taxon>
        <taxon>Carduoideae</taxon>
        <taxon>Cardueae</taxon>
        <taxon>Arctiinae</taxon>
        <taxon>Arctium</taxon>
    </lineage>
</organism>
<proteinExistence type="predicted"/>
<dbReference type="EMBL" id="CM042049">
    <property type="protein sequence ID" value="KAI3746495.1"/>
    <property type="molecule type" value="Genomic_DNA"/>
</dbReference>
<name>A0ACB9DJ28_ARCLA</name>
<reference evidence="2" key="1">
    <citation type="journal article" date="2022" name="Mol. Ecol. Resour.">
        <title>The genomes of chicory, endive, great burdock and yacon provide insights into Asteraceae palaeo-polyploidization history and plant inulin production.</title>
        <authorList>
            <person name="Fan W."/>
            <person name="Wang S."/>
            <person name="Wang H."/>
            <person name="Wang A."/>
            <person name="Jiang F."/>
            <person name="Liu H."/>
            <person name="Zhao H."/>
            <person name="Xu D."/>
            <person name="Zhang Y."/>
        </authorList>
    </citation>
    <scope>NUCLEOTIDE SEQUENCE [LARGE SCALE GENOMIC DNA]</scope>
    <source>
        <strain evidence="2">cv. Niubang</strain>
    </source>
</reference>
<evidence type="ECO:0000313" key="1">
    <source>
        <dbReference type="EMBL" id="KAI3746495.1"/>
    </source>
</evidence>
<comment type="caution">
    <text evidence="1">The sequence shown here is derived from an EMBL/GenBank/DDBJ whole genome shotgun (WGS) entry which is preliminary data.</text>
</comment>
<accession>A0ACB9DJ28</accession>
<sequence length="194" mass="21760">MNIDAVDLERGGCGGRVQRSDIGSLSTKIEIDPVLRRNWNRTFEIEPTLNRNRKDSEVDSISRKEMMEFVQVVMVITKRVVRKSISNTLWISDCRKISNVAQKSPRVFQVSSLVSSLESGRSKTKKEKLLAQDVKKLSCAVSSAHLLRRSKAILKEGVLEELGSRGADTVSVAYIKQSPTVIRKGGCEFSFWTD</sequence>
<gene>
    <name evidence="1" type="ORF">L6452_08929</name>
</gene>
<reference evidence="1 2" key="2">
    <citation type="journal article" date="2022" name="Mol. Ecol. Resour.">
        <title>The genomes of chicory, endive, great burdock and yacon provide insights into Asteraceae paleo-polyploidization history and plant inulin production.</title>
        <authorList>
            <person name="Fan W."/>
            <person name="Wang S."/>
            <person name="Wang H."/>
            <person name="Wang A."/>
            <person name="Jiang F."/>
            <person name="Liu H."/>
            <person name="Zhao H."/>
            <person name="Xu D."/>
            <person name="Zhang Y."/>
        </authorList>
    </citation>
    <scope>NUCLEOTIDE SEQUENCE [LARGE SCALE GENOMIC DNA]</scope>
    <source>
        <strain evidence="2">cv. Niubang</strain>
    </source>
</reference>
<evidence type="ECO:0000313" key="2">
    <source>
        <dbReference type="Proteomes" id="UP001055879"/>
    </source>
</evidence>
<dbReference type="Proteomes" id="UP001055879">
    <property type="component" value="Linkage Group LG03"/>
</dbReference>